<comment type="subcellular location">
    <subcellularLocation>
        <location evidence="1">Cell membrane</location>
        <topology evidence="1">Multi-pass membrane protein</topology>
    </subcellularLocation>
</comment>
<dbReference type="AlphaFoldDB" id="A0A2J6WEF8"/>
<dbReference type="PANTHER" id="PTHR43663">
    <property type="entry name" value="CHROMATE TRANSPORT PROTEIN-RELATED"/>
    <property type="match status" value="1"/>
</dbReference>
<name>A0A2J6WEF8_9BACT</name>
<feature type="transmembrane region" description="Helical" evidence="7">
    <location>
        <begin position="7"/>
        <end position="26"/>
    </location>
</feature>
<feature type="transmembrane region" description="Helical" evidence="7">
    <location>
        <begin position="138"/>
        <end position="154"/>
    </location>
</feature>
<evidence type="ECO:0000256" key="2">
    <source>
        <dbReference type="ARBA" id="ARBA00005262"/>
    </source>
</evidence>
<evidence type="ECO:0000256" key="5">
    <source>
        <dbReference type="ARBA" id="ARBA00022989"/>
    </source>
</evidence>
<evidence type="ECO:0000256" key="3">
    <source>
        <dbReference type="ARBA" id="ARBA00022475"/>
    </source>
</evidence>
<evidence type="ECO:0000256" key="4">
    <source>
        <dbReference type="ARBA" id="ARBA00022692"/>
    </source>
</evidence>
<gene>
    <name evidence="9" type="ORF">C0189_01420</name>
    <name evidence="8" type="ORF">C0189_02920</name>
</gene>
<dbReference type="EMBL" id="PNIL01000021">
    <property type="protein sequence ID" value="PMP68339.1"/>
    <property type="molecule type" value="Genomic_DNA"/>
</dbReference>
<dbReference type="InterPro" id="IPR052518">
    <property type="entry name" value="CHR_Transporter"/>
</dbReference>
<evidence type="ECO:0000313" key="9">
    <source>
        <dbReference type="EMBL" id="PMP68339.1"/>
    </source>
</evidence>
<dbReference type="InterPro" id="IPR003370">
    <property type="entry name" value="Chromate_transpt"/>
</dbReference>
<dbReference type="RefSeq" id="WP_424587049.1">
    <property type="nucleotide sequence ID" value="NZ_JBNAUB010000039.1"/>
</dbReference>
<sequence>MKKNLRLLYDFFIIGLFTIGGGYAMIPLMRQTFVNTRKYLTEDEFLEMLAISQITPGPIAINMATFIGYREGGLLGSSLATLGVVLPSFIIILLISMFFTNLTQIPQVQKFFIGILTGVVGEITYITFDIFKKANKDIFYIALLLLSLVELFILKINPIYVILIGGALGIIFGKFFEDNNGASS</sequence>
<feature type="transmembrane region" description="Helical" evidence="7">
    <location>
        <begin position="46"/>
        <end position="67"/>
    </location>
</feature>
<evidence type="ECO:0000313" key="8">
    <source>
        <dbReference type="EMBL" id="PMP67510.1"/>
    </source>
</evidence>
<evidence type="ECO:0000256" key="1">
    <source>
        <dbReference type="ARBA" id="ARBA00004651"/>
    </source>
</evidence>
<evidence type="ECO:0000313" key="10">
    <source>
        <dbReference type="Proteomes" id="UP000237040"/>
    </source>
</evidence>
<dbReference type="Pfam" id="PF02417">
    <property type="entry name" value="Chromate_transp"/>
    <property type="match status" value="1"/>
</dbReference>
<evidence type="ECO:0000256" key="6">
    <source>
        <dbReference type="ARBA" id="ARBA00023136"/>
    </source>
</evidence>
<keyword evidence="6 7" id="KW-0472">Membrane</keyword>
<accession>A0A2J6WEF8</accession>
<keyword evidence="4 7" id="KW-0812">Transmembrane</keyword>
<comment type="caution">
    <text evidence="8">The sequence shown here is derived from an EMBL/GenBank/DDBJ whole genome shotgun (WGS) entry which is preliminary data.</text>
</comment>
<feature type="transmembrane region" description="Helical" evidence="7">
    <location>
        <begin position="111"/>
        <end position="131"/>
    </location>
</feature>
<dbReference type="EMBL" id="PNIL01000043">
    <property type="protein sequence ID" value="PMP67510.1"/>
    <property type="molecule type" value="Genomic_DNA"/>
</dbReference>
<dbReference type="GO" id="GO:0005886">
    <property type="term" value="C:plasma membrane"/>
    <property type="evidence" value="ECO:0007669"/>
    <property type="project" value="UniProtKB-SubCell"/>
</dbReference>
<protein>
    <submittedName>
        <fullName evidence="8">Chromate transporter</fullName>
    </submittedName>
</protein>
<feature type="transmembrane region" description="Helical" evidence="7">
    <location>
        <begin position="79"/>
        <end position="99"/>
    </location>
</feature>
<dbReference type="Proteomes" id="UP000237040">
    <property type="component" value="Unassembled WGS sequence"/>
</dbReference>
<comment type="similarity">
    <text evidence="2">Belongs to the chromate ion transporter (CHR) (TC 2.A.51) family.</text>
</comment>
<keyword evidence="3" id="KW-1003">Cell membrane</keyword>
<organism evidence="8 10">
    <name type="scientific">Caldisericum exile</name>
    <dbReference type="NCBI Taxonomy" id="693075"/>
    <lineage>
        <taxon>Bacteria</taxon>
        <taxon>Pseudomonadati</taxon>
        <taxon>Caldisericota/Cryosericota group</taxon>
        <taxon>Caldisericota</taxon>
        <taxon>Caldisericia</taxon>
        <taxon>Caldisericales</taxon>
        <taxon>Caldisericaceae</taxon>
        <taxon>Caldisericum</taxon>
    </lineage>
</organism>
<proteinExistence type="inferred from homology"/>
<evidence type="ECO:0000256" key="7">
    <source>
        <dbReference type="SAM" id="Phobius"/>
    </source>
</evidence>
<keyword evidence="5 7" id="KW-1133">Transmembrane helix</keyword>
<dbReference type="PANTHER" id="PTHR43663:SF1">
    <property type="entry name" value="CHROMATE TRANSPORTER"/>
    <property type="match status" value="1"/>
</dbReference>
<reference evidence="8 10" key="1">
    <citation type="submission" date="2018-01" db="EMBL/GenBank/DDBJ databases">
        <title>Metagenomic assembled genomes from two thermal pools in the Uzon Caldera, Kamchatka, Russia.</title>
        <authorList>
            <person name="Wilkins L."/>
            <person name="Ettinger C."/>
        </authorList>
    </citation>
    <scope>NUCLEOTIDE SEQUENCE [LARGE SCALE GENOMIC DNA]</scope>
    <source>
        <strain evidence="8">ZAV-07</strain>
    </source>
</reference>
<dbReference type="GO" id="GO:0015109">
    <property type="term" value="F:chromate transmembrane transporter activity"/>
    <property type="evidence" value="ECO:0007669"/>
    <property type="project" value="InterPro"/>
</dbReference>